<gene>
    <name evidence="2" type="ORF">IPOD504_LOCUS4301</name>
</gene>
<reference evidence="2" key="1">
    <citation type="submission" date="2022-03" db="EMBL/GenBank/DDBJ databases">
        <authorList>
            <person name="Martin H S."/>
        </authorList>
    </citation>
    <scope>NUCLEOTIDE SEQUENCE</scope>
</reference>
<dbReference type="EMBL" id="OW152827">
    <property type="protein sequence ID" value="CAH2043458.1"/>
    <property type="molecule type" value="Genomic_DNA"/>
</dbReference>
<sequence length="191" mass="21595">MRVAAGGGHQRRRSGRRLCRLPKRRTPPNRRGLPDSAFGIDRQQSRIDLSTPPPNVPKSQIARALRPLRTLSEWRAKYCFGSELSLVNSMQIFGDRASPCEAIRLSKVSSGTELVKRVALYEFDRLYITEVTQVYASINKIMDRRLRAIQVSADKRHASAPFVPRSKAPTQTLAKRYDTVRSWSGACETIL</sequence>
<organism evidence="2 3">
    <name type="scientific">Iphiclides podalirius</name>
    <name type="common">scarce swallowtail</name>
    <dbReference type="NCBI Taxonomy" id="110791"/>
    <lineage>
        <taxon>Eukaryota</taxon>
        <taxon>Metazoa</taxon>
        <taxon>Ecdysozoa</taxon>
        <taxon>Arthropoda</taxon>
        <taxon>Hexapoda</taxon>
        <taxon>Insecta</taxon>
        <taxon>Pterygota</taxon>
        <taxon>Neoptera</taxon>
        <taxon>Endopterygota</taxon>
        <taxon>Lepidoptera</taxon>
        <taxon>Glossata</taxon>
        <taxon>Ditrysia</taxon>
        <taxon>Papilionoidea</taxon>
        <taxon>Papilionidae</taxon>
        <taxon>Papilioninae</taxon>
        <taxon>Iphiclides</taxon>
    </lineage>
</organism>
<dbReference type="Proteomes" id="UP000837857">
    <property type="component" value="Chromosome 15"/>
</dbReference>
<accession>A0ABN8I2J6</accession>
<evidence type="ECO:0000256" key="1">
    <source>
        <dbReference type="SAM" id="MobiDB-lite"/>
    </source>
</evidence>
<keyword evidence="3" id="KW-1185">Reference proteome</keyword>
<evidence type="ECO:0000313" key="3">
    <source>
        <dbReference type="Proteomes" id="UP000837857"/>
    </source>
</evidence>
<name>A0ABN8I2J6_9NEOP</name>
<feature type="region of interest" description="Disordered" evidence="1">
    <location>
        <begin position="1"/>
        <end position="37"/>
    </location>
</feature>
<protein>
    <submittedName>
        <fullName evidence="2">Uncharacterized protein</fullName>
    </submittedName>
</protein>
<evidence type="ECO:0000313" key="2">
    <source>
        <dbReference type="EMBL" id="CAH2043458.1"/>
    </source>
</evidence>
<proteinExistence type="predicted"/>
<feature type="compositionally biased region" description="Basic residues" evidence="1">
    <location>
        <begin position="9"/>
        <end position="28"/>
    </location>
</feature>
<feature type="non-terminal residue" evidence="2">
    <location>
        <position position="1"/>
    </location>
</feature>